<dbReference type="Proteomes" id="UP000295302">
    <property type="component" value="Unassembled WGS sequence"/>
</dbReference>
<dbReference type="SUPFAM" id="SSF52096">
    <property type="entry name" value="ClpP/crotonase"/>
    <property type="match status" value="1"/>
</dbReference>
<dbReference type="AlphaFoldDB" id="A0A4R4YP92"/>
<name>A0A4R4YP92_9ACTN</name>
<dbReference type="GO" id="GO:0008236">
    <property type="term" value="F:serine-type peptidase activity"/>
    <property type="evidence" value="ECO:0007669"/>
    <property type="project" value="InterPro"/>
</dbReference>
<accession>A0A4R4YP92</accession>
<dbReference type="EMBL" id="SMKQ01000069">
    <property type="protein sequence ID" value="TDD45959.1"/>
    <property type="molecule type" value="Genomic_DNA"/>
</dbReference>
<sequence length="322" mass="35251">MDWTPQITTLCSQLQEHYVFPDVAEQIADVLRERLAGGAYAEIETDEDFAAAVTADLQTVNGDKHLRLLHSVDEVIEHDAFDLEAYRQEMALSGYGVARVERLPGNVGYLDTRLFHAPEMAGERAAAAMTLVADTDVLLFDVRRNRGGAPGMVSLICSYLFATGWPQTHLNSIYDRPSGETMQFWTLPYVPGPRFGPDKPIYVLTGPETFSGAEELAYDLQTRGRATVVGERTRGGAHPGGRHRVGPHLKSAIPTGRAINPVTGTNWEGVGVVPDIEVPADKAFDHAYTLALEHVLGLGEEGYRRVVAGEARRALGEQELSR</sequence>
<dbReference type="OrthoDB" id="6397760at2"/>
<dbReference type="GO" id="GO:0006508">
    <property type="term" value="P:proteolysis"/>
    <property type="evidence" value="ECO:0007669"/>
    <property type="project" value="InterPro"/>
</dbReference>
<dbReference type="Gene3D" id="3.30.750.44">
    <property type="match status" value="1"/>
</dbReference>
<reference evidence="2 3" key="1">
    <citation type="submission" date="2019-03" db="EMBL/GenBank/DDBJ databases">
        <title>Draft genome sequences of novel Actinobacteria.</title>
        <authorList>
            <person name="Sahin N."/>
            <person name="Ay H."/>
            <person name="Saygin H."/>
        </authorList>
    </citation>
    <scope>NUCLEOTIDE SEQUENCE [LARGE SCALE GENOMIC DNA]</scope>
    <source>
        <strain evidence="2 3">CH32</strain>
    </source>
</reference>
<dbReference type="InterPro" id="IPR005151">
    <property type="entry name" value="Tail-specific_protease"/>
</dbReference>
<dbReference type="Pfam" id="PF11918">
    <property type="entry name" value="Peptidase_S41_N"/>
    <property type="match status" value="1"/>
</dbReference>
<evidence type="ECO:0000259" key="1">
    <source>
        <dbReference type="SMART" id="SM00245"/>
    </source>
</evidence>
<dbReference type="PANTHER" id="PTHR11261:SF3">
    <property type="entry name" value="RETINOL-BINDING PROTEIN 3"/>
    <property type="match status" value="1"/>
</dbReference>
<protein>
    <recommendedName>
        <fullName evidence="1">Tail specific protease domain-containing protein</fullName>
    </recommendedName>
</protein>
<dbReference type="CDD" id="cd07563">
    <property type="entry name" value="Peptidase_S41_IRBP"/>
    <property type="match status" value="1"/>
</dbReference>
<proteinExistence type="predicted"/>
<gene>
    <name evidence="2" type="ORF">E1286_22275</name>
</gene>
<comment type="caution">
    <text evidence="2">The sequence shown here is derived from an EMBL/GenBank/DDBJ whole genome shotgun (WGS) entry which is preliminary data.</text>
</comment>
<dbReference type="Pfam" id="PF03572">
    <property type="entry name" value="Peptidase_S41"/>
    <property type="match status" value="1"/>
</dbReference>
<organism evidence="2 3">
    <name type="scientific">Nonomuraea terrae</name>
    <dbReference type="NCBI Taxonomy" id="2530383"/>
    <lineage>
        <taxon>Bacteria</taxon>
        <taxon>Bacillati</taxon>
        <taxon>Actinomycetota</taxon>
        <taxon>Actinomycetes</taxon>
        <taxon>Streptosporangiales</taxon>
        <taxon>Streptosporangiaceae</taxon>
        <taxon>Nonomuraea</taxon>
    </lineage>
</organism>
<dbReference type="InterPro" id="IPR029045">
    <property type="entry name" value="ClpP/crotonase-like_dom_sf"/>
</dbReference>
<dbReference type="RefSeq" id="WP_132615375.1">
    <property type="nucleotide sequence ID" value="NZ_SMKQ01000069.1"/>
</dbReference>
<dbReference type="PANTHER" id="PTHR11261">
    <property type="entry name" value="INTERPHOTORECEPTOR RETINOID-BINDING PROTEIN"/>
    <property type="match status" value="1"/>
</dbReference>
<keyword evidence="3" id="KW-1185">Reference proteome</keyword>
<dbReference type="Gene3D" id="3.90.226.10">
    <property type="entry name" value="2-enoyl-CoA Hydratase, Chain A, domain 1"/>
    <property type="match status" value="1"/>
</dbReference>
<evidence type="ECO:0000313" key="3">
    <source>
        <dbReference type="Proteomes" id="UP000295302"/>
    </source>
</evidence>
<evidence type="ECO:0000313" key="2">
    <source>
        <dbReference type="EMBL" id="TDD45959.1"/>
    </source>
</evidence>
<dbReference type="SMART" id="SM00245">
    <property type="entry name" value="TSPc"/>
    <property type="match status" value="1"/>
</dbReference>
<feature type="domain" description="Tail specific protease" evidence="1">
    <location>
        <begin position="85"/>
        <end position="279"/>
    </location>
</feature>